<dbReference type="InterPro" id="IPR001867">
    <property type="entry name" value="OmpR/PhoB-type_DNA-bd"/>
</dbReference>
<dbReference type="Proteomes" id="UP000727056">
    <property type="component" value="Unassembled WGS sequence"/>
</dbReference>
<feature type="region of interest" description="Disordered" evidence="5">
    <location>
        <begin position="80"/>
        <end position="99"/>
    </location>
</feature>
<dbReference type="InterPro" id="IPR036388">
    <property type="entry name" value="WH-like_DNA-bd_sf"/>
</dbReference>
<dbReference type="RefSeq" id="WP_168087823.1">
    <property type="nucleotide sequence ID" value="NZ_JAAVJC010000050.1"/>
</dbReference>
<evidence type="ECO:0000256" key="2">
    <source>
        <dbReference type="ARBA" id="ARBA00023125"/>
    </source>
</evidence>
<feature type="domain" description="OmpR/PhoB-type" evidence="6">
    <location>
        <begin position="1"/>
        <end position="119"/>
    </location>
</feature>
<organism evidence="7 8">
    <name type="scientific">Streptomyces bohaiensis</name>
    <dbReference type="NCBI Taxonomy" id="1431344"/>
    <lineage>
        <taxon>Bacteria</taxon>
        <taxon>Bacillati</taxon>
        <taxon>Actinomycetota</taxon>
        <taxon>Actinomycetes</taxon>
        <taxon>Kitasatosporales</taxon>
        <taxon>Streptomycetaceae</taxon>
        <taxon>Streptomyces</taxon>
    </lineage>
</organism>
<evidence type="ECO:0000256" key="4">
    <source>
        <dbReference type="PROSITE-ProRule" id="PRU01091"/>
    </source>
</evidence>
<proteinExistence type="predicted"/>
<keyword evidence="1" id="KW-0805">Transcription regulation</keyword>
<feature type="region of interest" description="Disordered" evidence="5">
    <location>
        <begin position="326"/>
        <end position="368"/>
    </location>
</feature>
<evidence type="ECO:0000313" key="8">
    <source>
        <dbReference type="Proteomes" id="UP000727056"/>
    </source>
</evidence>
<evidence type="ECO:0000259" key="6">
    <source>
        <dbReference type="PROSITE" id="PS51755"/>
    </source>
</evidence>
<name>A0ABX1CAU7_9ACTN</name>
<keyword evidence="3" id="KW-0804">Transcription</keyword>
<dbReference type="InterPro" id="IPR051677">
    <property type="entry name" value="AfsR-DnrI-RedD_regulator"/>
</dbReference>
<dbReference type="SMART" id="SM00862">
    <property type="entry name" value="Trans_reg_C"/>
    <property type="match status" value="1"/>
</dbReference>
<protein>
    <recommendedName>
        <fullName evidence="6">OmpR/PhoB-type domain-containing protein</fullName>
    </recommendedName>
</protein>
<dbReference type="InterPro" id="IPR016032">
    <property type="entry name" value="Sig_transdc_resp-reg_C-effctor"/>
</dbReference>
<reference evidence="7 8" key="1">
    <citation type="submission" date="2020-03" db="EMBL/GenBank/DDBJ databases">
        <title>Draft genome of Streptomyces sp. ventii, isolated from the Axial Seamount in the Pacific Ocean, and resequencing of the two type strains Streptomyces lonarensis strain NCL 716 and Streptomyces bohaiensis strain 11A07.</title>
        <authorList>
            <person name="Loughran R.M."/>
            <person name="Pfannmuller K.M."/>
            <person name="Wasson B.J."/>
            <person name="Deadmond M.C."/>
            <person name="Paddock B.E."/>
            <person name="Koyack M.J."/>
            <person name="Gallegos D.A."/>
            <person name="Mitchell E.A."/>
            <person name="Ushijima B."/>
            <person name="Saw J.H."/>
            <person name="Mcphail K.L."/>
            <person name="Videau P."/>
        </authorList>
    </citation>
    <scope>NUCLEOTIDE SEQUENCE [LARGE SCALE GENOMIC DNA]</scope>
    <source>
        <strain evidence="7 8">11A07</strain>
    </source>
</reference>
<dbReference type="PROSITE" id="PS51755">
    <property type="entry name" value="OMPR_PHOB"/>
    <property type="match status" value="1"/>
</dbReference>
<gene>
    <name evidence="7" type="ORF">HCN52_08800</name>
</gene>
<dbReference type="PANTHER" id="PTHR35807:SF1">
    <property type="entry name" value="TRANSCRIPTIONAL REGULATOR REDD"/>
    <property type="match status" value="1"/>
</dbReference>
<dbReference type="SUPFAM" id="SSF46894">
    <property type="entry name" value="C-terminal effector domain of the bipartite response regulators"/>
    <property type="match status" value="1"/>
</dbReference>
<dbReference type="Pfam" id="PF00486">
    <property type="entry name" value="Trans_reg_C"/>
    <property type="match status" value="1"/>
</dbReference>
<dbReference type="EMBL" id="JAAVJC010000050">
    <property type="protein sequence ID" value="NJQ15043.1"/>
    <property type="molecule type" value="Genomic_DNA"/>
</dbReference>
<keyword evidence="8" id="KW-1185">Reference proteome</keyword>
<evidence type="ECO:0000313" key="7">
    <source>
        <dbReference type="EMBL" id="NJQ15043.1"/>
    </source>
</evidence>
<evidence type="ECO:0000256" key="3">
    <source>
        <dbReference type="ARBA" id="ARBA00023163"/>
    </source>
</evidence>
<feature type="DNA-binding region" description="OmpR/PhoB-type" evidence="4">
    <location>
        <begin position="1"/>
        <end position="119"/>
    </location>
</feature>
<comment type="caution">
    <text evidence="7">The sequence shown here is derived from an EMBL/GenBank/DDBJ whole genome shotgun (WGS) entry which is preliminary data.</text>
</comment>
<dbReference type="InterPro" id="IPR005158">
    <property type="entry name" value="BTAD"/>
</dbReference>
<feature type="compositionally biased region" description="Pro residues" evidence="5">
    <location>
        <begin position="336"/>
        <end position="354"/>
    </location>
</feature>
<evidence type="ECO:0000256" key="1">
    <source>
        <dbReference type="ARBA" id="ARBA00023015"/>
    </source>
</evidence>
<accession>A0ABX1CAU7</accession>
<dbReference type="Pfam" id="PF03704">
    <property type="entry name" value="BTAD"/>
    <property type="match status" value="1"/>
</dbReference>
<dbReference type="PANTHER" id="PTHR35807">
    <property type="entry name" value="TRANSCRIPTIONAL REGULATOR REDD-RELATED"/>
    <property type="match status" value="1"/>
</dbReference>
<keyword evidence="2 4" id="KW-0238">DNA-binding</keyword>
<sequence length="368" mass="38002">MLVRVLGPVEVSLSGPPLPLGGPKHRAVLRYLALRANTVVPVDDLLRALWQETLPRTARKMVQNVVSELRAALTAQEWYDTAPAPSGGPGRAAGAEPGTGTGAPAVILLTHGSGYVLRVDPDQVDALRFERLAREGLARLRSGSCAPGLALLREALALWPTTATRPAGGTGSRRDPSDRWPERLRAVELRTDAERHLAPGDGTVLVLTTESTALPGLLPAAADAESRYGAAARAMTERHGGRLCVEFGSLRAAVFPVDGTTPAAERACAAADAVRGALTGPGPESDPALTAVILPGRAAPGDSSGVPDPALDEGIALVSAVQPGTTHLHPMAPAAPAAPPVPRTPPGTPAPPRPGLDSAPPPRERQPR</sequence>
<evidence type="ECO:0000256" key="5">
    <source>
        <dbReference type="SAM" id="MobiDB-lite"/>
    </source>
</evidence>
<dbReference type="Gene3D" id="1.10.10.10">
    <property type="entry name" value="Winged helix-like DNA-binding domain superfamily/Winged helix DNA-binding domain"/>
    <property type="match status" value="1"/>
</dbReference>
<feature type="compositionally biased region" description="Gly residues" evidence="5">
    <location>
        <begin position="87"/>
        <end position="99"/>
    </location>
</feature>